<sequence>MAQEYTLTAEATMVKIHISGSGHNRENVTWDIPVLPSNAIVVSAKFTGVFNCYYTYANAVRFTVNGGNTYKKTTSITVEFGTSLTNSIVCEAWGSSFAAVGDVWLTNGLFTITYRIAEAPIVTIDSIDKYRISRVLGINECICRFHCNIDVTEWEARATREGESSGRGIGLLVEGGTDLKTGSTGVVSVLDSELSKGDGDYLIRIYAKSSDGVWSG</sequence>
<evidence type="ECO:0000313" key="1">
    <source>
        <dbReference type="EMBL" id="DAF60886.1"/>
    </source>
</evidence>
<protein>
    <submittedName>
        <fullName evidence="1">Uncharacterized protein</fullName>
    </submittedName>
</protein>
<proteinExistence type="predicted"/>
<dbReference type="EMBL" id="BK032798">
    <property type="protein sequence ID" value="DAF60886.1"/>
    <property type="molecule type" value="Genomic_DNA"/>
</dbReference>
<accession>A0A8S5TCA0</accession>
<name>A0A8S5TCA0_9CAUD</name>
<reference evidence="1" key="1">
    <citation type="journal article" date="2021" name="Proc. Natl. Acad. Sci. U.S.A.">
        <title>A Catalog of Tens of Thousands of Viruses from Human Metagenomes Reveals Hidden Associations with Chronic Diseases.</title>
        <authorList>
            <person name="Tisza M.J."/>
            <person name="Buck C.B."/>
        </authorList>
    </citation>
    <scope>NUCLEOTIDE SEQUENCE</scope>
    <source>
        <strain evidence="1">CtVDC13</strain>
    </source>
</reference>
<organism evidence="1">
    <name type="scientific">Siphoviridae sp. ctVDC13</name>
    <dbReference type="NCBI Taxonomy" id="2827880"/>
    <lineage>
        <taxon>Viruses</taxon>
        <taxon>Duplodnaviria</taxon>
        <taxon>Heunggongvirae</taxon>
        <taxon>Uroviricota</taxon>
        <taxon>Caudoviricetes</taxon>
    </lineage>
</organism>